<evidence type="ECO:0000313" key="2">
    <source>
        <dbReference type="Proteomes" id="UP000827872"/>
    </source>
</evidence>
<protein>
    <submittedName>
        <fullName evidence="1">Uncharacterized protein</fullName>
    </submittedName>
</protein>
<organism evidence="1 2">
    <name type="scientific">Sphaerodactylus townsendi</name>
    <dbReference type="NCBI Taxonomy" id="933632"/>
    <lineage>
        <taxon>Eukaryota</taxon>
        <taxon>Metazoa</taxon>
        <taxon>Chordata</taxon>
        <taxon>Craniata</taxon>
        <taxon>Vertebrata</taxon>
        <taxon>Euteleostomi</taxon>
        <taxon>Lepidosauria</taxon>
        <taxon>Squamata</taxon>
        <taxon>Bifurcata</taxon>
        <taxon>Gekkota</taxon>
        <taxon>Sphaerodactylidae</taxon>
        <taxon>Sphaerodactylus</taxon>
    </lineage>
</organism>
<gene>
    <name evidence="1" type="ORF">K3G42_001819</name>
</gene>
<dbReference type="EMBL" id="CM037616">
    <property type="protein sequence ID" value="KAH7991133.1"/>
    <property type="molecule type" value="Genomic_DNA"/>
</dbReference>
<comment type="caution">
    <text evidence="1">The sequence shown here is derived from an EMBL/GenBank/DDBJ whole genome shotgun (WGS) entry which is preliminary data.</text>
</comment>
<keyword evidence="2" id="KW-1185">Reference proteome</keyword>
<proteinExistence type="predicted"/>
<reference evidence="1" key="1">
    <citation type="submission" date="2021-08" db="EMBL/GenBank/DDBJ databases">
        <title>The first chromosome-level gecko genome reveals the dynamic sex chromosomes of Neotropical dwarf geckos (Sphaerodactylidae: Sphaerodactylus).</title>
        <authorList>
            <person name="Pinto B.J."/>
            <person name="Keating S.E."/>
            <person name="Gamble T."/>
        </authorList>
    </citation>
    <scope>NUCLEOTIDE SEQUENCE</scope>
    <source>
        <strain evidence="1">TG3544</strain>
    </source>
</reference>
<name>A0ACB8EFD4_9SAUR</name>
<evidence type="ECO:0000313" key="1">
    <source>
        <dbReference type="EMBL" id="KAH7991133.1"/>
    </source>
</evidence>
<accession>A0ACB8EFD4</accession>
<dbReference type="Proteomes" id="UP000827872">
    <property type="component" value="Linkage Group LG03"/>
</dbReference>
<sequence length="114" mass="12959">MGVSEPNQGLPRFIAVGYVDDQLIAYYDSNIKRAVPGVPWMEKVVQYDPGYWDRESQVLQGHEAAFRANLEILQSRFNQSQDAKLSFSTLQPRPQSLMEATRPLCRTVAVERDA</sequence>